<organism evidence="2">
    <name type="scientific">Sipha flava</name>
    <name type="common">yellow sugarcane aphid</name>
    <dbReference type="NCBI Taxonomy" id="143950"/>
    <lineage>
        <taxon>Eukaryota</taxon>
        <taxon>Metazoa</taxon>
        <taxon>Ecdysozoa</taxon>
        <taxon>Arthropoda</taxon>
        <taxon>Hexapoda</taxon>
        <taxon>Insecta</taxon>
        <taxon>Pterygota</taxon>
        <taxon>Neoptera</taxon>
        <taxon>Paraneoptera</taxon>
        <taxon>Hemiptera</taxon>
        <taxon>Sternorrhyncha</taxon>
        <taxon>Aphidomorpha</taxon>
        <taxon>Aphidoidea</taxon>
        <taxon>Aphididae</taxon>
        <taxon>Sipha</taxon>
    </lineage>
</organism>
<evidence type="ECO:0000313" key="2">
    <source>
        <dbReference type="EMBL" id="MBY85768.1"/>
    </source>
</evidence>
<feature type="transmembrane region" description="Helical" evidence="1">
    <location>
        <begin position="43"/>
        <end position="64"/>
    </location>
</feature>
<keyword evidence="1" id="KW-1133">Transmembrane helix</keyword>
<sequence length="109" mass="13414">MKMYTILKKINTEFYEILHNDTTMPKNFVFLILKEIDNLVNNIMYCMYYVIYYAYSIFLHKYALEKYFILLFVSLMFNHEYLRLKIMLFQNIVLSVLVFKIEFMQNILS</sequence>
<protein>
    <submittedName>
        <fullName evidence="2">Uncharacterized protein</fullName>
    </submittedName>
</protein>
<name>A0A2S2R730_9HEMI</name>
<evidence type="ECO:0000256" key="1">
    <source>
        <dbReference type="SAM" id="Phobius"/>
    </source>
</evidence>
<keyword evidence="1" id="KW-0472">Membrane</keyword>
<reference evidence="2" key="1">
    <citation type="submission" date="2018-04" db="EMBL/GenBank/DDBJ databases">
        <title>Transcriptome assembly of Sipha flava.</title>
        <authorList>
            <person name="Scully E.D."/>
            <person name="Geib S.M."/>
            <person name="Palmer N.A."/>
            <person name="Koch K."/>
            <person name="Bradshaw J."/>
            <person name="Heng-Moss T."/>
            <person name="Sarath G."/>
        </authorList>
    </citation>
    <scope>NUCLEOTIDE SEQUENCE</scope>
</reference>
<accession>A0A2S2R730</accession>
<dbReference type="AlphaFoldDB" id="A0A2S2R730"/>
<dbReference type="EMBL" id="GGMS01016565">
    <property type="protein sequence ID" value="MBY85768.1"/>
    <property type="molecule type" value="Transcribed_RNA"/>
</dbReference>
<feature type="transmembrane region" description="Helical" evidence="1">
    <location>
        <begin position="84"/>
        <end position="103"/>
    </location>
</feature>
<keyword evidence="1" id="KW-0812">Transmembrane</keyword>
<gene>
    <name evidence="2" type="ORF">g.88282</name>
</gene>
<proteinExistence type="predicted"/>